<dbReference type="PROSITE" id="PS51892">
    <property type="entry name" value="SUBTILASE"/>
    <property type="match status" value="1"/>
</dbReference>
<dbReference type="SUPFAM" id="SSF52743">
    <property type="entry name" value="Subtilisin-like"/>
    <property type="match status" value="1"/>
</dbReference>
<dbReference type="PANTHER" id="PTHR43806">
    <property type="entry name" value="PEPTIDASE S8"/>
    <property type="match status" value="1"/>
</dbReference>
<comment type="caution">
    <text evidence="9">The sequence shown here is derived from an EMBL/GenBank/DDBJ whole genome shotgun (WGS) entry which is preliminary data.</text>
</comment>
<feature type="compositionally biased region" description="Polar residues" evidence="6">
    <location>
        <begin position="211"/>
        <end position="220"/>
    </location>
</feature>
<keyword evidence="10" id="KW-1185">Reference proteome</keyword>
<feature type="domain" description="DUF8035" evidence="8">
    <location>
        <begin position="134"/>
        <end position="185"/>
    </location>
</feature>
<evidence type="ECO:0000256" key="6">
    <source>
        <dbReference type="SAM" id="MobiDB-lite"/>
    </source>
</evidence>
<accession>A0A507BFX1</accession>
<dbReference type="Pfam" id="PF00082">
    <property type="entry name" value="Peptidase_S8"/>
    <property type="match status" value="1"/>
</dbReference>
<dbReference type="RefSeq" id="XP_030997910.1">
    <property type="nucleotide sequence ID" value="XM_031138578.1"/>
</dbReference>
<dbReference type="InterPro" id="IPR000209">
    <property type="entry name" value="Peptidase_S8/S53_dom"/>
</dbReference>
<dbReference type="OrthoDB" id="206201at2759"/>
<dbReference type="InterPro" id="IPR036852">
    <property type="entry name" value="Peptidase_S8/S53_dom_sf"/>
</dbReference>
<dbReference type="Pfam" id="PF26118">
    <property type="entry name" value="DUF8035"/>
    <property type="match status" value="1"/>
</dbReference>
<evidence type="ECO:0000259" key="8">
    <source>
        <dbReference type="Pfam" id="PF26118"/>
    </source>
</evidence>
<dbReference type="GeneID" id="41971641"/>
<dbReference type="PANTHER" id="PTHR43806:SF11">
    <property type="entry name" value="CEREVISIN-RELATED"/>
    <property type="match status" value="1"/>
</dbReference>
<feature type="active site" description="Charge relay system" evidence="5">
    <location>
        <position position="354"/>
    </location>
</feature>
<dbReference type="InterPro" id="IPR058348">
    <property type="entry name" value="DUF8035"/>
</dbReference>
<dbReference type="InParanoid" id="A0A507BFX1"/>
<dbReference type="CDD" id="cd00306">
    <property type="entry name" value="Peptidases_S8_S53"/>
    <property type="match status" value="1"/>
</dbReference>
<evidence type="ECO:0000256" key="5">
    <source>
        <dbReference type="PROSITE-ProRule" id="PRU01240"/>
    </source>
</evidence>
<dbReference type="EMBL" id="SKBQ01000019">
    <property type="protein sequence ID" value="TPX16199.1"/>
    <property type="molecule type" value="Genomic_DNA"/>
</dbReference>
<gene>
    <name evidence="9" type="ORF">E0L32_004194</name>
</gene>
<dbReference type="PRINTS" id="PR00723">
    <property type="entry name" value="SUBTILISIN"/>
</dbReference>
<keyword evidence="3 5" id="KW-0378">Hydrolase</keyword>
<dbReference type="GO" id="GO:0004252">
    <property type="term" value="F:serine-type endopeptidase activity"/>
    <property type="evidence" value="ECO:0007669"/>
    <property type="project" value="UniProtKB-UniRule"/>
</dbReference>
<feature type="region of interest" description="Disordered" evidence="6">
    <location>
        <begin position="191"/>
        <end position="231"/>
    </location>
</feature>
<comment type="similarity">
    <text evidence="1 5">Belongs to the peptidase S8 family.</text>
</comment>
<feature type="active site" description="Charge relay system" evidence="5">
    <location>
        <position position="311"/>
    </location>
</feature>
<feature type="active site" description="Charge relay system" evidence="5">
    <location>
        <position position="506"/>
    </location>
</feature>
<dbReference type="Gene3D" id="3.40.50.200">
    <property type="entry name" value="Peptidase S8/S53 domain"/>
    <property type="match status" value="1"/>
</dbReference>
<dbReference type="InterPro" id="IPR050131">
    <property type="entry name" value="Peptidase_S8_subtilisin-like"/>
</dbReference>
<organism evidence="9 10">
    <name type="scientific">Thyridium curvatum</name>
    <dbReference type="NCBI Taxonomy" id="1093900"/>
    <lineage>
        <taxon>Eukaryota</taxon>
        <taxon>Fungi</taxon>
        <taxon>Dikarya</taxon>
        <taxon>Ascomycota</taxon>
        <taxon>Pezizomycotina</taxon>
        <taxon>Sordariomycetes</taxon>
        <taxon>Sordariomycetidae</taxon>
        <taxon>Thyridiales</taxon>
        <taxon>Thyridiaceae</taxon>
        <taxon>Thyridium</taxon>
    </lineage>
</organism>
<dbReference type="Proteomes" id="UP000319257">
    <property type="component" value="Unassembled WGS sequence"/>
</dbReference>
<evidence type="ECO:0000313" key="9">
    <source>
        <dbReference type="EMBL" id="TPX16199.1"/>
    </source>
</evidence>
<protein>
    <submittedName>
        <fullName evidence="9">Uncharacterized protein</fullName>
    </submittedName>
</protein>
<keyword evidence="2 5" id="KW-0645">Protease</keyword>
<dbReference type="InterPro" id="IPR015500">
    <property type="entry name" value="Peptidase_S8_subtilisin-rel"/>
</dbReference>
<sequence length="563" mass="62276">MTESLLDQALDQIKRGRTNEGFRAWEALFPKLCEEEGLIYGLAMKIELVEALRRTEHKLAKRTCQEILNQIYENEDKNHLSKDANWDTLSNLAWEIYDMLSGDEVLDPSDASIQVVQDEVQPASPRKLQPMLAWPKMPRNVISTEALREFGLNHEVRNDNVIIFSILTEDEVTDLVLRSIEIRRERSLAQRTHAPVSVGSRPGPSKYLDFSPSQRPQAGNSEAFRDESPAVSEEVLNHLGPGTPLGIKQASQGTGLSRSALDINGVLLTLNSSIQNSDIWLNNFSTTQQRLKSDLGPHPQCGRKIKIAILDTGCNIDDPYFLSNGMDRVEGLKDSWHDMLDESPTPVDLDAGKHGTALAILLLQLAPDAEVHVIRIARDSSQIDSAKAAVEEAIRLAADEKDVDIISMSFGFQKDIGVIQSALTAAEIKKDHKILFFAAANNDGLNDPERYPARSEAVISVRGTDHAGIMVGQYNPGNWEQNPGDQLCTLAKNVPCGFLAPKSGCSVATPILAAIAANIIAFVDCSSHFSEDERAIVRQRRGILQVFREMARFQRPAADRLTF</sequence>
<dbReference type="STRING" id="1093900.A0A507BFX1"/>
<dbReference type="GO" id="GO:0006508">
    <property type="term" value="P:proteolysis"/>
    <property type="evidence" value="ECO:0007669"/>
    <property type="project" value="UniProtKB-KW"/>
</dbReference>
<dbReference type="AlphaFoldDB" id="A0A507BFX1"/>
<evidence type="ECO:0000256" key="2">
    <source>
        <dbReference type="ARBA" id="ARBA00022670"/>
    </source>
</evidence>
<reference evidence="9 10" key="1">
    <citation type="submission" date="2019-06" db="EMBL/GenBank/DDBJ databases">
        <title>Draft genome sequence of the filamentous fungus Phialemoniopsis curvata isolated from diesel fuel.</title>
        <authorList>
            <person name="Varaljay V.A."/>
            <person name="Lyon W.J."/>
            <person name="Crouch A.L."/>
            <person name="Drake C.E."/>
            <person name="Hollomon J.M."/>
            <person name="Nadeau L.J."/>
            <person name="Nunn H.S."/>
            <person name="Stevenson B.S."/>
            <person name="Bojanowski C.L."/>
            <person name="Crookes-Goodson W.J."/>
        </authorList>
    </citation>
    <scope>NUCLEOTIDE SEQUENCE [LARGE SCALE GENOMIC DNA]</scope>
    <source>
        <strain evidence="9 10">D216</strain>
    </source>
</reference>
<evidence type="ECO:0000313" key="10">
    <source>
        <dbReference type="Proteomes" id="UP000319257"/>
    </source>
</evidence>
<evidence type="ECO:0000259" key="7">
    <source>
        <dbReference type="Pfam" id="PF00082"/>
    </source>
</evidence>
<evidence type="ECO:0000256" key="3">
    <source>
        <dbReference type="ARBA" id="ARBA00022801"/>
    </source>
</evidence>
<name>A0A507BFX1_9PEZI</name>
<evidence type="ECO:0000256" key="4">
    <source>
        <dbReference type="ARBA" id="ARBA00022825"/>
    </source>
</evidence>
<feature type="domain" description="Peptidase S8/S53" evidence="7">
    <location>
        <begin position="302"/>
        <end position="521"/>
    </location>
</feature>
<proteinExistence type="inferred from homology"/>
<keyword evidence="4 5" id="KW-0720">Serine protease</keyword>
<evidence type="ECO:0000256" key="1">
    <source>
        <dbReference type="ARBA" id="ARBA00011073"/>
    </source>
</evidence>